<name>A0ABS0L100_9BACT</name>
<evidence type="ECO:0000256" key="1">
    <source>
        <dbReference type="SAM" id="MobiDB-lite"/>
    </source>
</evidence>
<dbReference type="EMBL" id="JADWYK010000003">
    <property type="protein sequence ID" value="MBG8553094.1"/>
    <property type="molecule type" value="Genomic_DNA"/>
</dbReference>
<feature type="chain" id="PRO_5045833952" evidence="2">
    <location>
        <begin position="22"/>
        <end position="74"/>
    </location>
</feature>
<evidence type="ECO:0000313" key="3">
    <source>
        <dbReference type="EMBL" id="MBG8553094.1"/>
    </source>
</evidence>
<gene>
    <name evidence="3" type="ORF">I5L79_06030</name>
</gene>
<keyword evidence="2" id="KW-0732">Signal</keyword>
<dbReference type="Proteomes" id="UP000601099">
    <property type="component" value="Unassembled WGS sequence"/>
</dbReference>
<comment type="caution">
    <text evidence="3">The sequence shown here is derived from an EMBL/GenBank/DDBJ whole genome shotgun (WGS) entry which is preliminary data.</text>
</comment>
<organism evidence="3 4">
    <name type="scientific">Hymenobacter guriensis</name>
    <dbReference type="NCBI Taxonomy" id="2793065"/>
    <lineage>
        <taxon>Bacteria</taxon>
        <taxon>Pseudomonadati</taxon>
        <taxon>Bacteroidota</taxon>
        <taxon>Cytophagia</taxon>
        <taxon>Cytophagales</taxon>
        <taxon>Hymenobacteraceae</taxon>
        <taxon>Hymenobacter</taxon>
    </lineage>
</organism>
<feature type="compositionally biased region" description="Basic residues" evidence="1">
    <location>
        <begin position="52"/>
        <end position="74"/>
    </location>
</feature>
<protein>
    <submittedName>
        <fullName evidence="3">Uncharacterized protein</fullName>
    </submittedName>
</protein>
<sequence length="74" mass="8373">MKNFSAFLLIGAFVVSLPLEASCETVGTPEAAKPMAQLRTELHPGKLFTSWSKRKKQNKRRRASQRRSRWAVNG</sequence>
<dbReference type="RefSeq" id="WP_196954128.1">
    <property type="nucleotide sequence ID" value="NZ_JADWYK010000003.1"/>
</dbReference>
<evidence type="ECO:0000256" key="2">
    <source>
        <dbReference type="SAM" id="SignalP"/>
    </source>
</evidence>
<keyword evidence="4" id="KW-1185">Reference proteome</keyword>
<feature type="region of interest" description="Disordered" evidence="1">
    <location>
        <begin position="49"/>
        <end position="74"/>
    </location>
</feature>
<reference evidence="3 4" key="1">
    <citation type="submission" date="2020-11" db="EMBL/GenBank/DDBJ databases">
        <title>Hymenobacter sp.</title>
        <authorList>
            <person name="Kim M.K."/>
        </authorList>
    </citation>
    <scope>NUCLEOTIDE SEQUENCE [LARGE SCALE GENOMIC DNA]</scope>
    <source>
        <strain evidence="3 4">BT594</strain>
    </source>
</reference>
<proteinExistence type="predicted"/>
<feature type="signal peptide" evidence="2">
    <location>
        <begin position="1"/>
        <end position="21"/>
    </location>
</feature>
<evidence type="ECO:0000313" key="4">
    <source>
        <dbReference type="Proteomes" id="UP000601099"/>
    </source>
</evidence>
<accession>A0ABS0L100</accession>